<reference evidence="1" key="2">
    <citation type="submission" date="2015-06" db="UniProtKB">
        <authorList>
            <consortium name="EnsemblMetazoa"/>
        </authorList>
    </citation>
    <scope>IDENTIFICATION</scope>
</reference>
<dbReference type="HOGENOM" id="CLU_928509_0_0_1"/>
<protein>
    <submittedName>
        <fullName evidence="1">Uncharacterized protein</fullName>
    </submittedName>
</protein>
<organism evidence="1 2">
    <name type="scientific">Tetranychus urticae</name>
    <name type="common">Two-spotted spider mite</name>
    <dbReference type="NCBI Taxonomy" id="32264"/>
    <lineage>
        <taxon>Eukaryota</taxon>
        <taxon>Metazoa</taxon>
        <taxon>Ecdysozoa</taxon>
        <taxon>Arthropoda</taxon>
        <taxon>Chelicerata</taxon>
        <taxon>Arachnida</taxon>
        <taxon>Acari</taxon>
        <taxon>Acariformes</taxon>
        <taxon>Trombidiformes</taxon>
        <taxon>Prostigmata</taxon>
        <taxon>Eleutherengona</taxon>
        <taxon>Raphignathae</taxon>
        <taxon>Tetranychoidea</taxon>
        <taxon>Tetranychidae</taxon>
        <taxon>Tetranychus</taxon>
    </lineage>
</organism>
<keyword evidence="2" id="KW-1185">Reference proteome</keyword>
<dbReference type="Proteomes" id="UP000015104">
    <property type="component" value="Unassembled WGS sequence"/>
</dbReference>
<accession>T1KI27</accession>
<name>T1KI27_TETUR</name>
<dbReference type="EMBL" id="CAEY01000093">
    <property type="status" value="NOT_ANNOTATED_CDS"/>
    <property type="molecule type" value="Genomic_DNA"/>
</dbReference>
<evidence type="ECO:0000313" key="2">
    <source>
        <dbReference type="Proteomes" id="UP000015104"/>
    </source>
</evidence>
<dbReference type="EnsemblMetazoa" id="tetur123g00020.1">
    <property type="protein sequence ID" value="tetur123g00020.1"/>
    <property type="gene ID" value="tetur123g00020"/>
</dbReference>
<dbReference type="AlphaFoldDB" id="T1KI27"/>
<reference evidence="2" key="1">
    <citation type="submission" date="2011-08" db="EMBL/GenBank/DDBJ databases">
        <authorList>
            <person name="Rombauts S."/>
        </authorList>
    </citation>
    <scope>NUCLEOTIDE SEQUENCE</scope>
    <source>
        <strain evidence="2">London</strain>
    </source>
</reference>
<sequence length="300" mass="34962">MAPKKNKQFYAYYFSTKDGPENRNKKYHIDSLEDISLYDGDQPLKLARIQVRNKPWTVKSDDPNERWPDLLVDIRIYVHSQSFSSMKDVAVNDEDVDDTDDLPNWLRNKKGCSILKRTNNYDFIDDIVRLLCTETYYYKSSVVEHNRDEVSKPIEITDNKMVVCKAPVCEGKCAFKNPHNDMTVRPRTEHPDSIPIIEKLDEKFIDYLDLIAPKLYGRKLYQLQKINTDPRKSIKFRIMSKRDSAYTSIHTLTALRGDIATKTQRLAGSMAALDTGIADWMFFLEHFTENCFITRPAKKN</sequence>
<evidence type="ECO:0000313" key="1">
    <source>
        <dbReference type="EnsemblMetazoa" id="tetur123g00020.1"/>
    </source>
</evidence>
<proteinExistence type="predicted"/>